<dbReference type="InterPro" id="IPR014352">
    <property type="entry name" value="FERM/acyl-CoA-bd_prot_sf"/>
</dbReference>
<keyword evidence="5" id="KW-1185">Reference proteome</keyword>
<evidence type="ECO:0000256" key="2">
    <source>
        <dbReference type="SAM" id="MobiDB-lite"/>
    </source>
</evidence>
<dbReference type="PANTHER" id="PTHR13283:SF10">
    <property type="entry name" value="FERM DOMAIN-CONTAINING PROTEIN 8"/>
    <property type="match status" value="1"/>
</dbReference>
<dbReference type="InterPro" id="IPR019749">
    <property type="entry name" value="Band_41_domain"/>
</dbReference>
<name>A0A1X7UNK4_AMPQE</name>
<dbReference type="InterPro" id="IPR019748">
    <property type="entry name" value="FERM_central"/>
</dbReference>
<organism evidence="4">
    <name type="scientific">Amphimedon queenslandica</name>
    <name type="common">Sponge</name>
    <dbReference type="NCBI Taxonomy" id="400682"/>
    <lineage>
        <taxon>Eukaryota</taxon>
        <taxon>Metazoa</taxon>
        <taxon>Porifera</taxon>
        <taxon>Demospongiae</taxon>
        <taxon>Heteroscleromorpha</taxon>
        <taxon>Haplosclerida</taxon>
        <taxon>Niphatidae</taxon>
        <taxon>Amphimedon</taxon>
    </lineage>
</organism>
<dbReference type="eggNOG" id="KOG4335">
    <property type="taxonomic scope" value="Eukaryota"/>
</dbReference>
<reference evidence="5" key="1">
    <citation type="journal article" date="2010" name="Nature">
        <title>The Amphimedon queenslandica genome and the evolution of animal complexity.</title>
        <authorList>
            <person name="Srivastava M."/>
            <person name="Simakov O."/>
            <person name="Chapman J."/>
            <person name="Fahey B."/>
            <person name="Gauthier M.E."/>
            <person name="Mitros T."/>
            <person name="Richards G.S."/>
            <person name="Conaco C."/>
            <person name="Dacre M."/>
            <person name="Hellsten U."/>
            <person name="Larroux C."/>
            <person name="Putnam N.H."/>
            <person name="Stanke M."/>
            <person name="Adamska M."/>
            <person name="Darling A."/>
            <person name="Degnan S.M."/>
            <person name="Oakley T.H."/>
            <person name="Plachetzki D.C."/>
            <person name="Zhai Y."/>
            <person name="Adamski M."/>
            <person name="Calcino A."/>
            <person name="Cummins S.F."/>
            <person name="Goodstein D.M."/>
            <person name="Harris C."/>
            <person name="Jackson D.J."/>
            <person name="Leys S.P."/>
            <person name="Shu S."/>
            <person name="Woodcroft B.J."/>
            <person name="Vervoort M."/>
            <person name="Kosik K.S."/>
            <person name="Manning G."/>
            <person name="Degnan B.M."/>
            <person name="Rokhsar D.S."/>
        </authorList>
    </citation>
    <scope>NUCLEOTIDE SEQUENCE [LARGE SCALE GENOMIC DNA]</scope>
</reference>
<protein>
    <recommendedName>
        <fullName evidence="1">FERM domain-containing protein 8</fullName>
    </recommendedName>
</protein>
<dbReference type="KEGG" id="aqu:100640671"/>
<dbReference type="STRING" id="400682.A0A1X7UNK4"/>
<dbReference type="InterPro" id="IPR035963">
    <property type="entry name" value="FERM_2"/>
</dbReference>
<dbReference type="EnsemblMetazoa" id="XM_011406283.2">
    <property type="protein sequence ID" value="XP_011404585.1"/>
    <property type="gene ID" value="LOC100640671"/>
</dbReference>
<dbReference type="PROSITE" id="PS50057">
    <property type="entry name" value="FERM_3"/>
    <property type="match status" value="1"/>
</dbReference>
<evidence type="ECO:0000313" key="4">
    <source>
        <dbReference type="EnsemblMetazoa" id="Aqu2.1.28992_001"/>
    </source>
</evidence>
<accession>A0A1X7UNK4</accession>
<feature type="domain" description="FERM" evidence="3">
    <location>
        <begin position="81"/>
        <end position="464"/>
    </location>
</feature>
<dbReference type="PANTHER" id="PTHR13283">
    <property type="entry name" value="KREV INTERACTION TRAPPED 1-RELATED"/>
    <property type="match status" value="1"/>
</dbReference>
<evidence type="ECO:0000259" key="3">
    <source>
        <dbReference type="PROSITE" id="PS50057"/>
    </source>
</evidence>
<dbReference type="EnsemblMetazoa" id="Aqu2.1.28992_001">
    <property type="protein sequence ID" value="Aqu2.1.28992_001"/>
    <property type="gene ID" value="Aqu2.1.28992"/>
</dbReference>
<dbReference type="InParanoid" id="A0A1X7UNK4"/>
<dbReference type="SMART" id="SM00295">
    <property type="entry name" value="B41"/>
    <property type="match status" value="1"/>
</dbReference>
<dbReference type="Proteomes" id="UP000007879">
    <property type="component" value="Unassembled WGS sequence"/>
</dbReference>
<evidence type="ECO:0000256" key="1">
    <source>
        <dbReference type="ARBA" id="ARBA00039547"/>
    </source>
</evidence>
<dbReference type="InterPro" id="IPR000299">
    <property type="entry name" value="FERM_domain"/>
</dbReference>
<sequence length="543" mass="61524">MAAVLEGIQQETTIEVLPEDSHPSTDGPPQELAPTKEEGDEEEAKTPTRGVKFSIADVIEGLPSTDSDQSQSKLMAPVKPITLRIYTCLEEQVSIQFSTGKFTTAGEIVSAMVSQLNLPEETKNVFSVWMISQHLHLQLKSYHVPVKLFKKWNDFLTQYTTASYEVCSTDKPILSFRRNAFFSLREEKRLIAKKNSKEVITLLYHEARLNVISGRYPLSKEELIELASIQCAIENKEYNKEQHTPQSFKSSLSQYFPPHLVPATGGVKNKLLGKGSKSTGIENDLVTKYESIWLKVSSESKKRIDASVDVETSAVANSLGTEEEKKQWLDIDLQLKLLYLQRCWIKPYYGCVMFRGQIERKQILSLSDRNVVVAINPECIHLFTDTQPREILLYLSYDMFCWEFQPATEQGENFYSSLWLEFDSFHASQKVAKRVQVFSRQAPMMDAMISRCVDELNQFDEEVKKKRLEKGGPEELPPVSITTDKALPSSKNFREDVLKCDMYTPDGEQVNQISLFRKKKVSTTAAPSAANPGNEEVTGLPKS</sequence>
<gene>
    <name evidence="4" type="primary">100640671</name>
</gene>
<evidence type="ECO:0000313" key="5">
    <source>
        <dbReference type="Proteomes" id="UP000007879"/>
    </source>
</evidence>
<dbReference type="Gene3D" id="3.10.20.90">
    <property type="entry name" value="Phosphatidylinositol 3-kinase Catalytic Subunit, Chain A, domain 1"/>
    <property type="match status" value="1"/>
</dbReference>
<proteinExistence type="predicted"/>
<dbReference type="Gene3D" id="1.20.80.10">
    <property type="match status" value="1"/>
</dbReference>
<dbReference type="GO" id="GO:0005886">
    <property type="term" value="C:plasma membrane"/>
    <property type="evidence" value="ECO:0007669"/>
    <property type="project" value="TreeGrafter"/>
</dbReference>
<dbReference type="OrthoDB" id="2142533at2759"/>
<dbReference type="AlphaFoldDB" id="A0A1X7UNK4"/>
<feature type="region of interest" description="Disordered" evidence="2">
    <location>
        <begin position="521"/>
        <end position="543"/>
    </location>
</feature>
<dbReference type="SUPFAM" id="SSF47031">
    <property type="entry name" value="Second domain of FERM"/>
    <property type="match status" value="1"/>
</dbReference>
<feature type="region of interest" description="Disordered" evidence="2">
    <location>
        <begin position="1"/>
        <end position="50"/>
    </location>
</feature>
<reference evidence="4" key="2">
    <citation type="submission" date="2017-05" db="UniProtKB">
        <authorList>
            <consortium name="EnsemblMetazoa"/>
        </authorList>
    </citation>
    <scope>IDENTIFICATION</scope>
</reference>
<dbReference type="Pfam" id="PF00373">
    <property type="entry name" value="FERM_M"/>
    <property type="match status" value="1"/>
</dbReference>
<dbReference type="Gene3D" id="2.30.29.30">
    <property type="entry name" value="Pleckstrin-homology domain (PH domain)/Phosphotyrosine-binding domain (PTB)"/>
    <property type="match status" value="1"/>
</dbReference>
<dbReference type="CDD" id="cd14473">
    <property type="entry name" value="FERM_B-lobe"/>
    <property type="match status" value="1"/>
</dbReference>
<dbReference type="InterPro" id="IPR051594">
    <property type="entry name" value="KRIT1/FRMD8"/>
</dbReference>
<dbReference type="InterPro" id="IPR011993">
    <property type="entry name" value="PH-like_dom_sf"/>
</dbReference>